<dbReference type="SUPFAM" id="SSF51735">
    <property type="entry name" value="NAD(P)-binding Rossmann-fold domains"/>
    <property type="match status" value="1"/>
</dbReference>
<evidence type="ECO:0000313" key="3">
    <source>
        <dbReference type="EMBL" id="TQM91443.1"/>
    </source>
</evidence>
<dbReference type="Pfam" id="PF03807">
    <property type="entry name" value="F420_oxidored"/>
    <property type="match status" value="1"/>
</dbReference>
<dbReference type="EMBL" id="VFPS01000005">
    <property type="protein sequence ID" value="TQM91443.1"/>
    <property type="molecule type" value="Genomic_DNA"/>
</dbReference>
<dbReference type="InterPro" id="IPR036291">
    <property type="entry name" value="NAD(P)-bd_dom_sf"/>
</dbReference>
<dbReference type="InterPro" id="IPR051267">
    <property type="entry name" value="STEAP_metalloreductase"/>
</dbReference>
<evidence type="ECO:0000313" key="4">
    <source>
        <dbReference type="Proteomes" id="UP000319804"/>
    </source>
</evidence>
<accession>A0A4Y3UPU6</accession>
<dbReference type="RefSeq" id="WP_141380175.1">
    <property type="nucleotide sequence ID" value="NZ_BJNA01000016.1"/>
</dbReference>
<gene>
    <name evidence="3" type="ORF">FHX68_2670</name>
</gene>
<dbReference type="Proteomes" id="UP000319804">
    <property type="component" value="Unassembled WGS sequence"/>
</dbReference>
<dbReference type="GO" id="GO:0016491">
    <property type="term" value="F:oxidoreductase activity"/>
    <property type="evidence" value="ECO:0007669"/>
    <property type="project" value="UniProtKB-KW"/>
</dbReference>
<evidence type="ECO:0000259" key="2">
    <source>
        <dbReference type="Pfam" id="PF03807"/>
    </source>
</evidence>
<reference evidence="3 4" key="1">
    <citation type="submission" date="2019-06" db="EMBL/GenBank/DDBJ databases">
        <title>Sequencing the genomes of 1000 actinobacteria strains.</title>
        <authorList>
            <person name="Klenk H.-P."/>
        </authorList>
    </citation>
    <scope>NUCLEOTIDE SEQUENCE [LARGE SCALE GENOMIC DNA]</scope>
    <source>
        <strain evidence="3 4">DSM 20427</strain>
    </source>
</reference>
<feature type="domain" description="Pyrroline-5-carboxylate reductase catalytic N-terminal" evidence="2">
    <location>
        <begin position="3"/>
        <end position="92"/>
    </location>
</feature>
<keyword evidence="1" id="KW-0560">Oxidoreductase</keyword>
<organism evidence="3 4">
    <name type="scientific">Microbacterium lacticum</name>
    <dbReference type="NCBI Taxonomy" id="33885"/>
    <lineage>
        <taxon>Bacteria</taxon>
        <taxon>Bacillati</taxon>
        <taxon>Actinomycetota</taxon>
        <taxon>Actinomycetes</taxon>
        <taxon>Micrococcales</taxon>
        <taxon>Microbacteriaceae</taxon>
        <taxon>Microbacterium</taxon>
    </lineage>
</organism>
<proteinExistence type="predicted"/>
<dbReference type="PANTHER" id="PTHR14239">
    <property type="entry name" value="DUDULIN-RELATED"/>
    <property type="match status" value="1"/>
</dbReference>
<protein>
    <recommendedName>
        <fullName evidence="2">Pyrroline-5-carboxylate reductase catalytic N-terminal domain-containing protein</fullName>
    </recommendedName>
</protein>
<name>A0A4Y3UPU6_9MICO</name>
<dbReference type="InterPro" id="IPR028939">
    <property type="entry name" value="P5C_Rdtase_cat_N"/>
</dbReference>
<dbReference type="Gene3D" id="3.40.50.720">
    <property type="entry name" value="NAD(P)-binding Rossmann-like Domain"/>
    <property type="match status" value="1"/>
</dbReference>
<dbReference type="OrthoDB" id="1523398at2"/>
<comment type="caution">
    <text evidence="3">The sequence shown here is derived from an EMBL/GenBank/DDBJ whole genome shotgun (WGS) entry which is preliminary data.</text>
</comment>
<sequence length="217" mass="22881">MTTIGIIGAGHIGSQLARAFTGLGYDVVIANSRGPETLSALVAEIGPKARAATAEEAAEAADFAVVTVPLKAIDEIPVAPLAGKIVLDTCNYYWERDGHIAALDRGEATTSGLVQEHLPTSKVVKAFNHITAADITSTGSPAGTPDRRALGTASDYPDAIALVTELYDRLGFDTVSAGPLSESWRLERDRPAYVVRQNAEELRANLAKAFRVPPTAD</sequence>
<dbReference type="AlphaFoldDB" id="A0A4Y3UPU6"/>
<keyword evidence="4" id="KW-1185">Reference proteome</keyword>
<evidence type="ECO:0000256" key="1">
    <source>
        <dbReference type="ARBA" id="ARBA00023002"/>
    </source>
</evidence>